<feature type="domain" description="Thioredoxin-like fold" evidence="2">
    <location>
        <begin position="59"/>
        <end position="241"/>
    </location>
</feature>
<dbReference type="Gene3D" id="1.10.40.110">
    <property type="match status" value="1"/>
</dbReference>
<proteinExistence type="predicted"/>
<reference evidence="3 5" key="2">
    <citation type="submission" date="2017-08" db="EMBL/GenBank/DDBJ databases">
        <title>Whole Genome Sequence of Sphingobium hydrophobicum C1: Insights into Adaption to the Electronic-waste Contaminated Sediment.</title>
        <authorList>
            <person name="Song D."/>
            <person name="Chen X."/>
            <person name="Xu M."/>
        </authorList>
    </citation>
    <scope>NUCLEOTIDE SEQUENCE [LARGE SCALE GENOMIC DNA]</scope>
    <source>
        <strain evidence="3 5">C1</strain>
    </source>
</reference>
<dbReference type="Proteomes" id="UP000217141">
    <property type="component" value="Chromosome I"/>
</dbReference>
<dbReference type="Pfam" id="PF13462">
    <property type="entry name" value="Thioredoxin_4"/>
    <property type="match status" value="1"/>
</dbReference>
<dbReference type="STRING" id="1192759.GCA_000277525_02095"/>
<evidence type="ECO:0000313" key="6">
    <source>
        <dbReference type="Proteomes" id="UP000290975"/>
    </source>
</evidence>
<dbReference type="InterPro" id="IPR012336">
    <property type="entry name" value="Thioredoxin-like_fold"/>
</dbReference>
<keyword evidence="3" id="KW-0413">Isomerase</keyword>
<accession>A0A249MR73</accession>
<dbReference type="SUPFAM" id="SSF52833">
    <property type="entry name" value="Thioredoxin-like"/>
    <property type="match status" value="1"/>
</dbReference>
<sequence>MPVVKALSGVVLIALSLTLAACGKSEEGAAPKGEAIAAVAPPAGTSWSETIAATPEGYFVMGNPAAKLKLVEYGSYTCSHCRDFSVEASEEIKKLVDTGKMSFEFRTYVRDPIDISTALLARCGGKDIFYPLSEQFFANQNAMFEKAQALGDQPYQALMSAPPAQRFGRLAGALGLIDFAKQRGIAEDQAKQCLADTGAAEKLAKGVETANSQYQITGTPSFLINGVLVDNVANWATLQPKLKEAGI</sequence>
<dbReference type="Gene3D" id="3.40.30.10">
    <property type="entry name" value="Glutaredoxin"/>
    <property type="match status" value="1"/>
</dbReference>
<gene>
    <name evidence="3" type="ORF">CJD35_04845</name>
    <name evidence="4" type="ORF">MBESOW_P3856</name>
</gene>
<dbReference type="EMBL" id="CP022745">
    <property type="protein sequence ID" value="ASY43851.1"/>
    <property type="molecule type" value="Genomic_DNA"/>
</dbReference>
<keyword evidence="1" id="KW-0732">Signal</keyword>
<dbReference type="KEGG" id="shyd:CJD35_04845"/>
<evidence type="ECO:0000256" key="1">
    <source>
        <dbReference type="SAM" id="SignalP"/>
    </source>
</evidence>
<dbReference type="EMBL" id="BBQY01000041">
    <property type="protein sequence ID" value="GBH32625.1"/>
    <property type="molecule type" value="Genomic_DNA"/>
</dbReference>
<name>A0A249MR73_SPHXE</name>
<evidence type="ECO:0000313" key="3">
    <source>
        <dbReference type="EMBL" id="ASY43851.1"/>
    </source>
</evidence>
<dbReference type="InterPro" id="IPR036249">
    <property type="entry name" value="Thioredoxin-like_sf"/>
</dbReference>
<evidence type="ECO:0000313" key="4">
    <source>
        <dbReference type="EMBL" id="GBH32625.1"/>
    </source>
</evidence>
<accession>A0A401J7N2</accession>
<evidence type="ECO:0000259" key="2">
    <source>
        <dbReference type="Pfam" id="PF13462"/>
    </source>
</evidence>
<organism evidence="3 5">
    <name type="scientific">Sphingobium xenophagum</name>
    <dbReference type="NCBI Taxonomy" id="121428"/>
    <lineage>
        <taxon>Bacteria</taxon>
        <taxon>Pseudomonadati</taxon>
        <taxon>Pseudomonadota</taxon>
        <taxon>Alphaproteobacteria</taxon>
        <taxon>Sphingomonadales</taxon>
        <taxon>Sphingomonadaceae</taxon>
        <taxon>Sphingobium</taxon>
    </lineage>
</organism>
<dbReference type="PROSITE" id="PS51257">
    <property type="entry name" value="PROKAR_LIPOPROTEIN"/>
    <property type="match status" value="1"/>
</dbReference>
<keyword evidence="6" id="KW-1185">Reference proteome</keyword>
<protein>
    <submittedName>
        <fullName evidence="3">Protein-disulfide isomerase</fullName>
    </submittedName>
</protein>
<dbReference type="Proteomes" id="UP000290975">
    <property type="component" value="Unassembled WGS sequence"/>
</dbReference>
<feature type="chain" id="PRO_5036033332" evidence="1">
    <location>
        <begin position="22"/>
        <end position="247"/>
    </location>
</feature>
<dbReference type="AlphaFoldDB" id="A0A249MR73"/>
<reference evidence="4 6" key="1">
    <citation type="submission" date="2014-12" db="EMBL/GenBank/DDBJ databases">
        <title>Whole genome sequencing of Sphingobium xenophagum OW59.</title>
        <authorList>
            <person name="Ohta Y."/>
            <person name="Nishi S."/>
            <person name="Hatada Y."/>
        </authorList>
    </citation>
    <scope>NUCLEOTIDE SEQUENCE [LARGE SCALE GENOMIC DNA]</scope>
    <source>
        <strain evidence="4 6">OW59</strain>
    </source>
</reference>
<dbReference type="GO" id="GO:0016853">
    <property type="term" value="F:isomerase activity"/>
    <property type="evidence" value="ECO:0007669"/>
    <property type="project" value="UniProtKB-KW"/>
</dbReference>
<feature type="signal peptide" evidence="1">
    <location>
        <begin position="1"/>
        <end position="21"/>
    </location>
</feature>
<evidence type="ECO:0000313" key="5">
    <source>
        <dbReference type="Proteomes" id="UP000217141"/>
    </source>
</evidence>